<dbReference type="SUPFAM" id="SSF53244">
    <property type="entry name" value="MurD-like peptide ligases, peptide-binding domain"/>
    <property type="match status" value="1"/>
</dbReference>
<dbReference type="Proteomes" id="UP000179102">
    <property type="component" value="Unassembled WGS sequence"/>
</dbReference>
<dbReference type="PANTHER" id="PTHR23135:SF4">
    <property type="entry name" value="UDP-N-ACETYLMURAMOYL-L-ALANYL-D-GLUTAMATE--2,6-DIAMINOPIMELATE LIGASE MURE HOMOLOG, CHLOROPLASTIC"/>
    <property type="match status" value="1"/>
</dbReference>
<dbReference type="GO" id="GO:0005524">
    <property type="term" value="F:ATP binding"/>
    <property type="evidence" value="ECO:0007669"/>
    <property type="project" value="InterPro"/>
</dbReference>
<evidence type="ECO:0000313" key="4">
    <source>
        <dbReference type="Proteomes" id="UP000179102"/>
    </source>
</evidence>
<evidence type="ECO:0000259" key="1">
    <source>
        <dbReference type="Pfam" id="PF02875"/>
    </source>
</evidence>
<dbReference type="Pfam" id="PF08245">
    <property type="entry name" value="Mur_ligase_M"/>
    <property type="match status" value="1"/>
</dbReference>
<dbReference type="InterPro" id="IPR004101">
    <property type="entry name" value="Mur_ligase_C"/>
</dbReference>
<protein>
    <recommendedName>
        <fullName evidence="5">UDP-N-acetylmuramyl-tripeptide synthetase</fullName>
    </recommendedName>
</protein>
<evidence type="ECO:0000313" key="3">
    <source>
        <dbReference type="EMBL" id="OGD86884.1"/>
    </source>
</evidence>
<dbReference type="EMBL" id="MFAZ01000027">
    <property type="protein sequence ID" value="OGD86884.1"/>
    <property type="molecule type" value="Genomic_DNA"/>
</dbReference>
<comment type="caution">
    <text evidence="3">The sequence shown here is derived from an EMBL/GenBank/DDBJ whole genome shotgun (WGS) entry which is preliminary data.</text>
</comment>
<dbReference type="NCBIfam" id="NF001126">
    <property type="entry name" value="PRK00139.1-4"/>
    <property type="match status" value="1"/>
</dbReference>
<feature type="domain" description="Mur ligase C-terminal" evidence="1">
    <location>
        <begin position="236"/>
        <end position="369"/>
    </location>
</feature>
<dbReference type="PANTHER" id="PTHR23135">
    <property type="entry name" value="MUR LIGASE FAMILY MEMBER"/>
    <property type="match status" value="1"/>
</dbReference>
<dbReference type="STRING" id="1797711.A2870_03265"/>
<evidence type="ECO:0008006" key="5">
    <source>
        <dbReference type="Google" id="ProtNLM"/>
    </source>
</evidence>
<dbReference type="InterPro" id="IPR036565">
    <property type="entry name" value="Mur-like_cat_sf"/>
</dbReference>
<gene>
    <name evidence="3" type="ORF">A2870_03265</name>
</gene>
<dbReference type="SUPFAM" id="SSF53623">
    <property type="entry name" value="MurD-like peptide ligases, catalytic domain"/>
    <property type="match status" value="1"/>
</dbReference>
<dbReference type="Pfam" id="PF02875">
    <property type="entry name" value="Mur_ligase_C"/>
    <property type="match status" value="1"/>
</dbReference>
<reference evidence="3 4" key="1">
    <citation type="journal article" date="2016" name="Nat. Commun.">
        <title>Thousands of microbial genomes shed light on interconnected biogeochemical processes in an aquifer system.</title>
        <authorList>
            <person name="Anantharaman K."/>
            <person name="Brown C.T."/>
            <person name="Hug L.A."/>
            <person name="Sharon I."/>
            <person name="Castelle C.J."/>
            <person name="Probst A.J."/>
            <person name="Thomas B.C."/>
            <person name="Singh A."/>
            <person name="Wilkins M.J."/>
            <person name="Karaoz U."/>
            <person name="Brodie E.L."/>
            <person name="Williams K.H."/>
            <person name="Hubbard S.S."/>
            <person name="Banfield J.F."/>
        </authorList>
    </citation>
    <scope>NUCLEOTIDE SEQUENCE [LARGE SCALE GENOMIC DNA]</scope>
</reference>
<dbReference type="InterPro" id="IPR036615">
    <property type="entry name" value="Mur_ligase_C_dom_sf"/>
</dbReference>
<organism evidence="3 4">
    <name type="scientific">Candidatus Curtissbacteria bacterium RIFCSPHIGHO2_01_FULL_41_11</name>
    <dbReference type="NCBI Taxonomy" id="1797711"/>
    <lineage>
        <taxon>Bacteria</taxon>
        <taxon>Candidatus Curtissiibacteriota</taxon>
    </lineage>
</organism>
<feature type="domain" description="Mur ligase central" evidence="2">
    <location>
        <begin position="33"/>
        <end position="213"/>
    </location>
</feature>
<accession>A0A1F5G4Z7</accession>
<dbReference type="Gene3D" id="3.40.1190.10">
    <property type="entry name" value="Mur-like, catalytic domain"/>
    <property type="match status" value="1"/>
</dbReference>
<sequence length="399" mass="44264">MWQKIKNIYHFAQALIAAVYFNFPSKKLTVIGVTGTDGKTTTVHMISEILMAAGENVSIISSIKAQINKKDFDTGFHVSTPSPWQVQKYLKKAIKANSKYFVMESTSHGLDQNRLAFVDFEVGTITNITHEHLDYHKTWENYVGAKAKLFRKSKTSILNADDQSLKVLKAISKGRIVTYGIKNRADFNLKNSQIKLQIPGQYNILNALAALAATVSLGIKKEKALSALKLFKGISGRMQNVDLGQNFKVYIDFAHTPGGLEQALKSLRLSIGDSPSTKLTAVFGAAGERDKTKREKMGGVAANLADRVVLTSEDPRSEDPEEICKQIAEGMKSKKEGKDYHIIPDRQKAIEFAINSTGKDDIVGIFGKGHEKSMNIKGKELPWDEFEVTKKAIIKKLNE</sequence>
<proteinExistence type="predicted"/>
<dbReference type="GO" id="GO:0016881">
    <property type="term" value="F:acid-amino acid ligase activity"/>
    <property type="evidence" value="ECO:0007669"/>
    <property type="project" value="InterPro"/>
</dbReference>
<evidence type="ECO:0000259" key="2">
    <source>
        <dbReference type="Pfam" id="PF08245"/>
    </source>
</evidence>
<dbReference type="AlphaFoldDB" id="A0A1F5G4Z7"/>
<dbReference type="Gene3D" id="3.90.190.20">
    <property type="entry name" value="Mur ligase, C-terminal domain"/>
    <property type="match status" value="1"/>
</dbReference>
<name>A0A1F5G4Z7_9BACT</name>
<dbReference type="InterPro" id="IPR013221">
    <property type="entry name" value="Mur_ligase_cen"/>
</dbReference>